<evidence type="ECO:0000313" key="2">
    <source>
        <dbReference type="Proteomes" id="UP000004756"/>
    </source>
</evidence>
<comment type="caution">
    <text evidence="1">The sequence shown here is derived from an EMBL/GenBank/DDBJ whole genome shotgun (WGS) entry which is preliminary data.</text>
</comment>
<protein>
    <submittedName>
        <fullName evidence="1">Uncharacterized protein</fullName>
    </submittedName>
</protein>
<reference evidence="1 2" key="1">
    <citation type="submission" date="2009-02" db="EMBL/GenBank/DDBJ databases">
        <title>Draft genome sequence of Clostridium asparagiforme (DSM 15981).</title>
        <authorList>
            <person name="Sudarsanam P."/>
            <person name="Ley R."/>
            <person name="Guruge J."/>
            <person name="Turnbaugh P.J."/>
            <person name="Mahowald M."/>
            <person name="Liep D."/>
            <person name="Gordon J."/>
        </authorList>
    </citation>
    <scope>NUCLEOTIDE SEQUENCE [LARGE SCALE GENOMIC DNA]</scope>
    <source>
        <strain evidence="1 2">DSM 15981</strain>
    </source>
</reference>
<dbReference type="EMBL" id="ACCJ01000162">
    <property type="protein sequence ID" value="EEG55227.1"/>
    <property type="molecule type" value="Genomic_DNA"/>
</dbReference>
<organism evidence="1 2">
    <name type="scientific">[Clostridium] asparagiforme DSM 15981</name>
    <dbReference type="NCBI Taxonomy" id="518636"/>
    <lineage>
        <taxon>Bacteria</taxon>
        <taxon>Bacillati</taxon>
        <taxon>Bacillota</taxon>
        <taxon>Clostridia</taxon>
        <taxon>Lachnospirales</taxon>
        <taxon>Lachnospiraceae</taxon>
        <taxon>Enterocloster</taxon>
    </lineage>
</organism>
<dbReference type="Proteomes" id="UP000004756">
    <property type="component" value="Unassembled WGS sequence"/>
</dbReference>
<gene>
    <name evidence="1" type="ORF">CLOSTASPAR_02700</name>
</gene>
<dbReference type="AlphaFoldDB" id="C0D0B7"/>
<evidence type="ECO:0000313" key="1">
    <source>
        <dbReference type="EMBL" id="EEG55227.1"/>
    </source>
</evidence>
<name>C0D0B7_9FIRM</name>
<keyword evidence="2" id="KW-1185">Reference proteome</keyword>
<sequence length="61" mass="7031">MKIPRQKLPPPSRTIRCAVNCPLTPRKFNHFSGLCQPGPRNPSSFFIETFSHFLKVCAHFF</sequence>
<proteinExistence type="predicted"/>
<dbReference type="HOGENOM" id="CLU_2914151_0_0_9"/>
<accession>C0D0B7</accession>